<dbReference type="InterPro" id="IPR050309">
    <property type="entry name" value="Type-B_Carboxylest/Lipase"/>
</dbReference>
<evidence type="ECO:0000313" key="5">
    <source>
        <dbReference type="EMBL" id="TFY71898.1"/>
    </source>
</evidence>
<dbReference type="EMBL" id="SEOQ01000032">
    <property type="protein sequence ID" value="TFY71898.1"/>
    <property type="molecule type" value="Genomic_DNA"/>
</dbReference>
<evidence type="ECO:0000259" key="4">
    <source>
        <dbReference type="Pfam" id="PF00135"/>
    </source>
</evidence>
<gene>
    <name evidence="5" type="ORF">EVG20_g1117</name>
</gene>
<dbReference type="InterPro" id="IPR029058">
    <property type="entry name" value="AB_hydrolase_fold"/>
</dbReference>
<dbReference type="Gene3D" id="3.40.50.1820">
    <property type="entry name" value="alpha/beta hydrolase"/>
    <property type="match status" value="1"/>
</dbReference>
<dbReference type="Pfam" id="PF00135">
    <property type="entry name" value="COesterase"/>
    <property type="match status" value="1"/>
</dbReference>
<sequence length="630" mass="67910">MSHCSRRLQSAELSGNSLANLVPPTLGLRSWPWGVRQSDVSLPLLITSSLPQAEPPAVAMRSTRRAAFPFSPAKCNACRVSVPLALQHSLVWPRCARAEVRLGKTTIVGSGFPALKQEFFGGIPFASPPTGSLRFKPPVSQLSLGNVSTLDATKFGASCTQLGVSASSEDCLTLNVFRPAGLKADASLPVMLWIYGGGFQDGQSSDFNASLIVLQSITRGTPVIYASMNYRTGPFGFPQGDEAAAQGSLNLGLHDQVAAMQWVKANIRAFGGDPQKVTIFGQSAGSMSISHHYLNNLADFARAAVNIRVWLGSDSPSVQRIALIPPLVVLCKCNVDLCFLSHIRPEQHVLLSSKCDYCRVGCSMESDCHRQPGAFPFAPVIDGPGGIIPDLPTTRLLAGAGPRIPFMSGTVLDEGTSFTPTIVSSQDQIEEFVEAQFSPSALGPAALNTTLVKLLSLYPEDPAAGSPFFTGNNTFGLSPSYKRATSLVTDLTFLALRRFYGDIAASRGIKMYSYWFTNPQLENPPQVGVTHASEIRYVYGVPPAGNPGAANLSLNMVDYWVSFATSLTPNDGKGSKRPTWELYESKSKRVMMLNATSKMIDDDFHVNQTKFLDLNNTLVTFSQRKRAGLD</sequence>
<dbReference type="PANTHER" id="PTHR11559">
    <property type="entry name" value="CARBOXYLESTERASE"/>
    <property type="match status" value="1"/>
</dbReference>
<dbReference type="AlphaFoldDB" id="A0A4Y9ZDR1"/>
<accession>A0A4Y9ZDR1</accession>
<dbReference type="InterPro" id="IPR002018">
    <property type="entry name" value="CarbesteraseB"/>
</dbReference>
<dbReference type="Proteomes" id="UP000298327">
    <property type="component" value="Unassembled WGS sequence"/>
</dbReference>
<dbReference type="SUPFAM" id="SSF53474">
    <property type="entry name" value="alpha/beta-Hydrolases"/>
    <property type="match status" value="1"/>
</dbReference>
<feature type="domain" description="Carboxylesterase type B" evidence="4">
    <location>
        <begin position="118"/>
        <end position="610"/>
    </location>
</feature>
<evidence type="ECO:0000313" key="6">
    <source>
        <dbReference type="Proteomes" id="UP000298327"/>
    </source>
</evidence>
<name>A0A4Y9ZDR1_9AGAM</name>
<keyword evidence="6" id="KW-1185">Reference proteome</keyword>
<dbReference type="OrthoDB" id="408631at2759"/>
<dbReference type="PROSITE" id="PS00941">
    <property type="entry name" value="CARBOXYLESTERASE_B_2"/>
    <property type="match status" value="1"/>
</dbReference>
<proteinExistence type="inferred from homology"/>
<dbReference type="GO" id="GO:0016787">
    <property type="term" value="F:hydrolase activity"/>
    <property type="evidence" value="ECO:0007669"/>
    <property type="project" value="UniProtKB-KW"/>
</dbReference>
<dbReference type="PROSITE" id="PS00122">
    <property type="entry name" value="CARBOXYLESTERASE_B_1"/>
    <property type="match status" value="1"/>
</dbReference>
<comment type="caution">
    <text evidence="5">The sequence shown here is derived from an EMBL/GenBank/DDBJ whole genome shotgun (WGS) entry which is preliminary data.</text>
</comment>
<evidence type="ECO:0000256" key="1">
    <source>
        <dbReference type="ARBA" id="ARBA00005964"/>
    </source>
</evidence>
<evidence type="ECO:0000256" key="3">
    <source>
        <dbReference type="RuleBase" id="RU361235"/>
    </source>
</evidence>
<evidence type="ECO:0000256" key="2">
    <source>
        <dbReference type="ARBA" id="ARBA00022801"/>
    </source>
</evidence>
<dbReference type="EC" id="3.1.1.-" evidence="3"/>
<protein>
    <recommendedName>
        <fullName evidence="3">Carboxylic ester hydrolase</fullName>
        <ecNumber evidence="3">3.1.1.-</ecNumber>
    </recommendedName>
</protein>
<dbReference type="InterPro" id="IPR019819">
    <property type="entry name" value="Carboxylesterase_B_CS"/>
</dbReference>
<comment type="similarity">
    <text evidence="1 3">Belongs to the type-B carboxylesterase/lipase family.</text>
</comment>
<reference evidence="5 6" key="1">
    <citation type="submission" date="2019-02" db="EMBL/GenBank/DDBJ databases">
        <title>Genome sequencing of the rare red list fungi Dentipellis fragilis.</title>
        <authorList>
            <person name="Buettner E."/>
            <person name="Kellner H."/>
        </authorList>
    </citation>
    <scope>NUCLEOTIDE SEQUENCE [LARGE SCALE GENOMIC DNA]</scope>
    <source>
        <strain evidence="5 6">DSM 105465</strain>
    </source>
</reference>
<organism evidence="5 6">
    <name type="scientific">Dentipellis fragilis</name>
    <dbReference type="NCBI Taxonomy" id="205917"/>
    <lineage>
        <taxon>Eukaryota</taxon>
        <taxon>Fungi</taxon>
        <taxon>Dikarya</taxon>
        <taxon>Basidiomycota</taxon>
        <taxon>Agaricomycotina</taxon>
        <taxon>Agaricomycetes</taxon>
        <taxon>Russulales</taxon>
        <taxon>Hericiaceae</taxon>
        <taxon>Dentipellis</taxon>
    </lineage>
</organism>
<dbReference type="InterPro" id="IPR019826">
    <property type="entry name" value="Carboxylesterase_B_AS"/>
</dbReference>
<dbReference type="STRING" id="205917.A0A4Y9ZDR1"/>
<keyword evidence="2 3" id="KW-0378">Hydrolase</keyword>